<evidence type="ECO:0000256" key="3">
    <source>
        <dbReference type="ARBA" id="ARBA00022670"/>
    </source>
</evidence>
<dbReference type="EMBL" id="GEEE01006420">
    <property type="protein sequence ID" value="JAP56805.1"/>
    <property type="molecule type" value="Transcribed_RNA"/>
</dbReference>
<dbReference type="PANTHER" id="PTHR13291">
    <property type="entry name" value="JOSEPHIN 1, 2"/>
    <property type="match status" value="1"/>
</dbReference>
<reference evidence="8" key="1">
    <citation type="submission" date="2016-01" db="EMBL/GenBank/DDBJ databases">
        <title>Reference transcriptome for the parasite Schistocephalus solidus: insights into the molecular evolution of parasitism.</title>
        <authorList>
            <person name="Hebert F.O."/>
            <person name="Grambauer S."/>
            <person name="Barber I."/>
            <person name="Landry C.R."/>
            <person name="Aubin-Horth N."/>
        </authorList>
    </citation>
    <scope>NUCLEOTIDE SEQUENCE</scope>
</reference>
<keyword evidence="4" id="KW-0833">Ubl conjugation pathway</keyword>
<evidence type="ECO:0000313" key="8">
    <source>
        <dbReference type="EMBL" id="JAP56805.1"/>
    </source>
</evidence>
<dbReference type="Pfam" id="PF02099">
    <property type="entry name" value="Josephin"/>
    <property type="match status" value="1"/>
</dbReference>
<dbReference type="EC" id="3.4.19.12" evidence="2"/>
<evidence type="ECO:0000256" key="5">
    <source>
        <dbReference type="ARBA" id="ARBA00022801"/>
    </source>
</evidence>
<keyword evidence="3" id="KW-0645">Protease</keyword>
<feature type="active site" evidence="6">
    <location>
        <position position="142"/>
    </location>
</feature>
<dbReference type="AlphaFoldDB" id="A0A0X3PY64"/>
<feature type="active site" evidence="6">
    <location>
        <position position="21"/>
    </location>
</feature>
<evidence type="ECO:0000256" key="2">
    <source>
        <dbReference type="ARBA" id="ARBA00012759"/>
    </source>
</evidence>
<evidence type="ECO:0000256" key="1">
    <source>
        <dbReference type="ARBA" id="ARBA00000707"/>
    </source>
</evidence>
<protein>
    <recommendedName>
        <fullName evidence="2">ubiquitinyl hydrolase 1</fullName>
        <ecNumber evidence="2">3.4.19.12</ecNumber>
    </recommendedName>
</protein>
<dbReference type="PANTHER" id="PTHR13291:SF0">
    <property type="entry name" value="JOSEPHIN-LIKE PROTEIN"/>
    <property type="match status" value="1"/>
</dbReference>
<dbReference type="SMART" id="SM01246">
    <property type="entry name" value="Josephin"/>
    <property type="match status" value="1"/>
</dbReference>
<dbReference type="GO" id="GO:0016579">
    <property type="term" value="P:protein deubiquitination"/>
    <property type="evidence" value="ECO:0007669"/>
    <property type="project" value="InterPro"/>
</dbReference>
<dbReference type="GO" id="GO:0004843">
    <property type="term" value="F:cysteine-type deubiquitinase activity"/>
    <property type="evidence" value="ECO:0007669"/>
    <property type="project" value="UniProtKB-EC"/>
</dbReference>
<dbReference type="InterPro" id="IPR040053">
    <property type="entry name" value="JOSD1/2"/>
</dbReference>
<dbReference type="GO" id="GO:0006508">
    <property type="term" value="P:proteolysis"/>
    <property type="evidence" value="ECO:0007669"/>
    <property type="project" value="UniProtKB-KW"/>
</dbReference>
<evidence type="ECO:0000256" key="6">
    <source>
        <dbReference type="PROSITE-ProRule" id="PRU00331"/>
    </source>
</evidence>
<dbReference type="Gene3D" id="3.90.70.40">
    <property type="match status" value="1"/>
</dbReference>
<feature type="active site" evidence="6">
    <location>
        <position position="121"/>
    </location>
</feature>
<gene>
    <name evidence="8" type="ORF">TR118921</name>
</gene>
<organism evidence="8">
    <name type="scientific">Schistocephalus solidus</name>
    <name type="common">Tapeworm</name>
    <dbReference type="NCBI Taxonomy" id="70667"/>
    <lineage>
        <taxon>Eukaryota</taxon>
        <taxon>Metazoa</taxon>
        <taxon>Spiralia</taxon>
        <taxon>Lophotrochozoa</taxon>
        <taxon>Platyhelminthes</taxon>
        <taxon>Cestoda</taxon>
        <taxon>Eucestoda</taxon>
        <taxon>Diphyllobothriidea</taxon>
        <taxon>Diphyllobothriidae</taxon>
        <taxon>Schistocephalus</taxon>
    </lineage>
</organism>
<feature type="domain" description="Josephin" evidence="7">
    <location>
        <begin position="8"/>
        <end position="192"/>
    </location>
</feature>
<evidence type="ECO:0000256" key="4">
    <source>
        <dbReference type="ARBA" id="ARBA00022786"/>
    </source>
</evidence>
<dbReference type="PROSITE" id="PS50957">
    <property type="entry name" value="JOSEPHIN"/>
    <property type="match status" value="1"/>
</dbReference>
<name>A0A0X3PY64_SCHSO</name>
<keyword evidence="5 6" id="KW-0378">Hydrolase</keyword>
<sequence>MEISQENTFPIYHQKQSLLLCAVHAINNVLQREVVNKQSMAAICSKLTPARFANPHCNIFGLGNFDVNVLILALQENGHDIVWFNRQKSIADYNLNWQLLTGFILNTSRKLLPPIPVTSRHWIAFRGFPSPEGGHFLYYDLDSKLPSPLLVATSHAEFATYIETRLNGSLSSQLLIVAPREVVSAGTWTLTNVS</sequence>
<comment type="catalytic activity">
    <reaction evidence="1">
        <text>Thiol-dependent hydrolysis of ester, thioester, amide, peptide and isopeptide bonds formed by the C-terminal Gly of ubiquitin (a 76-residue protein attached to proteins as an intracellular targeting signal).</text>
        <dbReference type="EC" id="3.4.19.12"/>
    </reaction>
</comment>
<dbReference type="InterPro" id="IPR006155">
    <property type="entry name" value="Josephin"/>
</dbReference>
<accession>A0A0X3PY64</accession>
<evidence type="ECO:0000259" key="7">
    <source>
        <dbReference type="PROSITE" id="PS50957"/>
    </source>
</evidence>
<proteinExistence type="predicted"/>